<dbReference type="EMBL" id="JALAZD010000001">
    <property type="protein sequence ID" value="MCI0125967.1"/>
    <property type="molecule type" value="Genomic_DNA"/>
</dbReference>
<dbReference type="Proteomes" id="UP001156140">
    <property type="component" value="Unassembled WGS sequence"/>
</dbReference>
<gene>
    <name evidence="2" type="ORF">ML536_03915</name>
</gene>
<organism evidence="2 3">
    <name type="scientific">Paradevosia shaoguanensis</name>
    <dbReference type="NCBI Taxonomy" id="1335043"/>
    <lineage>
        <taxon>Bacteria</taxon>
        <taxon>Pseudomonadati</taxon>
        <taxon>Pseudomonadota</taxon>
        <taxon>Alphaproteobacteria</taxon>
        <taxon>Hyphomicrobiales</taxon>
        <taxon>Devosiaceae</taxon>
        <taxon>Paradevosia</taxon>
    </lineage>
</organism>
<evidence type="ECO:0000256" key="1">
    <source>
        <dbReference type="SAM" id="SignalP"/>
    </source>
</evidence>
<keyword evidence="1" id="KW-0732">Signal</keyword>
<reference evidence="2" key="1">
    <citation type="submission" date="2022-03" db="EMBL/GenBank/DDBJ databases">
        <title>The complete genome sequence of a Methyloterrigena soli.</title>
        <authorList>
            <person name="Zi Z."/>
        </authorList>
    </citation>
    <scope>NUCLEOTIDE SEQUENCE</scope>
    <source>
        <strain evidence="2">M48</strain>
    </source>
</reference>
<sequence length="223" mass="23623">MTFRTVITAFLTLFLSMSLAGGAFAASKAVNVKFPRGASGTSIDGTIRGSDGVRDLVDVAAGQTMSVQLDTDNPGNYFNITAPGASQALFIGSVSGNSTSFQIPSSGKYEINVYLMRNAARRNERANYELTIYVENAAAQARPQPRAAAPAGQAADAVSTDLMPRFCVGEASAKFGVRPQSITANAAFKSGNQYVSQGYFERDGSTTFFNCWFDLGGNFVSVN</sequence>
<dbReference type="Gene3D" id="2.60.120.380">
    <property type="match status" value="1"/>
</dbReference>
<evidence type="ECO:0000313" key="3">
    <source>
        <dbReference type="Proteomes" id="UP001156140"/>
    </source>
</evidence>
<accession>A0AA41UAE2</accession>
<dbReference type="AlphaFoldDB" id="A0AA41UAE2"/>
<name>A0AA41UAE2_9HYPH</name>
<feature type="chain" id="PRO_5041343507" description="DNA breaking-rejoining protein" evidence="1">
    <location>
        <begin position="26"/>
        <end position="223"/>
    </location>
</feature>
<evidence type="ECO:0008006" key="4">
    <source>
        <dbReference type="Google" id="ProtNLM"/>
    </source>
</evidence>
<dbReference type="SUPFAM" id="SSF49503">
    <property type="entry name" value="Cupredoxins"/>
    <property type="match status" value="1"/>
</dbReference>
<dbReference type="RefSeq" id="WP_281735034.1">
    <property type="nucleotide sequence ID" value="NZ_JAKETQ010000001.1"/>
</dbReference>
<feature type="signal peptide" evidence="1">
    <location>
        <begin position="1"/>
        <end position="25"/>
    </location>
</feature>
<comment type="caution">
    <text evidence="2">The sequence shown here is derived from an EMBL/GenBank/DDBJ whole genome shotgun (WGS) entry which is preliminary data.</text>
</comment>
<keyword evidence="3" id="KW-1185">Reference proteome</keyword>
<dbReference type="InterPro" id="IPR008972">
    <property type="entry name" value="Cupredoxin"/>
</dbReference>
<protein>
    <recommendedName>
        <fullName evidence="4">DNA breaking-rejoining protein</fullName>
    </recommendedName>
</protein>
<proteinExistence type="predicted"/>
<evidence type="ECO:0000313" key="2">
    <source>
        <dbReference type="EMBL" id="MCI0125967.1"/>
    </source>
</evidence>